<dbReference type="Proteomes" id="UP000654075">
    <property type="component" value="Unassembled WGS sequence"/>
</dbReference>
<accession>A0A813FU06</accession>
<feature type="non-terminal residue" evidence="3">
    <location>
        <position position="190"/>
    </location>
</feature>
<evidence type="ECO:0000313" key="3">
    <source>
        <dbReference type="EMBL" id="CAE8617897.1"/>
    </source>
</evidence>
<proteinExistence type="predicted"/>
<protein>
    <submittedName>
        <fullName evidence="3">Uncharacterized protein</fullName>
    </submittedName>
</protein>
<reference evidence="3" key="1">
    <citation type="submission" date="2021-02" db="EMBL/GenBank/DDBJ databases">
        <authorList>
            <person name="Dougan E. K."/>
            <person name="Rhodes N."/>
            <person name="Thang M."/>
            <person name="Chan C."/>
        </authorList>
    </citation>
    <scope>NUCLEOTIDE SEQUENCE</scope>
</reference>
<keyword evidence="2" id="KW-1133">Transmembrane helix</keyword>
<comment type="caution">
    <text evidence="3">The sequence shown here is derived from an EMBL/GenBank/DDBJ whole genome shotgun (WGS) entry which is preliminary data.</text>
</comment>
<organism evidence="3 4">
    <name type="scientific">Polarella glacialis</name>
    <name type="common">Dinoflagellate</name>
    <dbReference type="NCBI Taxonomy" id="89957"/>
    <lineage>
        <taxon>Eukaryota</taxon>
        <taxon>Sar</taxon>
        <taxon>Alveolata</taxon>
        <taxon>Dinophyceae</taxon>
        <taxon>Suessiales</taxon>
        <taxon>Suessiaceae</taxon>
        <taxon>Polarella</taxon>
    </lineage>
</organism>
<name>A0A813FU06_POLGL</name>
<keyword evidence="2" id="KW-0472">Membrane</keyword>
<evidence type="ECO:0000313" key="4">
    <source>
        <dbReference type="Proteomes" id="UP000654075"/>
    </source>
</evidence>
<sequence>MLHREVIFDSEKKQLGIADANCPRFRVRPPDPSGRVADLPLGSYTPASALIRSAVLGAANTPLLFTLAVVISVSCGLLLVIKNLFTARQLAGKGPGALSSPSSARGALRARKFGRITTEEEVVGLASAAAQEEEPTAGERSAADSFQHRRQQPLEDELDDEVPATTDRRSAVPLETWLRAGAGSDRSAGS</sequence>
<feature type="region of interest" description="Disordered" evidence="1">
    <location>
        <begin position="128"/>
        <end position="190"/>
    </location>
</feature>
<evidence type="ECO:0000256" key="2">
    <source>
        <dbReference type="SAM" id="Phobius"/>
    </source>
</evidence>
<keyword evidence="4" id="KW-1185">Reference proteome</keyword>
<keyword evidence="2" id="KW-0812">Transmembrane</keyword>
<evidence type="ECO:0000256" key="1">
    <source>
        <dbReference type="SAM" id="MobiDB-lite"/>
    </source>
</evidence>
<dbReference type="EMBL" id="CAJNNV010026327">
    <property type="protein sequence ID" value="CAE8617897.1"/>
    <property type="molecule type" value="Genomic_DNA"/>
</dbReference>
<dbReference type="AlphaFoldDB" id="A0A813FU06"/>
<gene>
    <name evidence="3" type="ORF">PGLA1383_LOCUS35554</name>
</gene>
<feature type="transmembrane region" description="Helical" evidence="2">
    <location>
        <begin position="63"/>
        <end position="81"/>
    </location>
</feature>